<dbReference type="Proteomes" id="UP000235392">
    <property type="component" value="Unassembled WGS sequence"/>
</dbReference>
<feature type="transmembrane region" description="Helical" evidence="2">
    <location>
        <begin position="7"/>
        <end position="29"/>
    </location>
</feature>
<comment type="caution">
    <text evidence="3">The sequence shown here is derived from an EMBL/GenBank/DDBJ whole genome shotgun (WGS) entry which is preliminary data.</text>
</comment>
<keyword evidence="2" id="KW-0812">Transmembrane</keyword>
<feature type="region of interest" description="Disordered" evidence="1">
    <location>
        <begin position="34"/>
        <end position="68"/>
    </location>
</feature>
<reference evidence="3 4" key="1">
    <citation type="submission" date="2017-11" db="EMBL/GenBank/DDBJ databases">
        <title>De novo assembly and phasing of dikaryotic genomes from two isolates of Puccinia coronata f. sp. avenae, the causal agent of oat crown rust.</title>
        <authorList>
            <person name="Miller M.E."/>
            <person name="Zhang Y."/>
            <person name="Omidvar V."/>
            <person name="Sperschneider J."/>
            <person name="Schwessinger B."/>
            <person name="Raley C."/>
            <person name="Palmer J.M."/>
            <person name="Garnica D."/>
            <person name="Upadhyaya N."/>
            <person name="Rathjen J."/>
            <person name="Taylor J.M."/>
            <person name="Park R.F."/>
            <person name="Dodds P.N."/>
            <person name="Hirsch C.D."/>
            <person name="Kianian S.F."/>
            <person name="Figueroa M."/>
        </authorList>
    </citation>
    <scope>NUCLEOTIDE SEQUENCE [LARGE SCALE GENOMIC DNA]</scope>
    <source>
        <strain evidence="3">12SD80</strain>
    </source>
</reference>
<evidence type="ECO:0000256" key="2">
    <source>
        <dbReference type="SAM" id="Phobius"/>
    </source>
</evidence>
<protein>
    <submittedName>
        <fullName evidence="3">Uncharacterized protein</fullName>
    </submittedName>
</protein>
<feature type="compositionally biased region" description="Low complexity" evidence="1">
    <location>
        <begin position="35"/>
        <end position="48"/>
    </location>
</feature>
<dbReference type="EMBL" id="PGCI01000061">
    <property type="protein sequence ID" value="PLW44053.1"/>
    <property type="molecule type" value="Genomic_DNA"/>
</dbReference>
<keyword evidence="2" id="KW-1133">Transmembrane helix</keyword>
<gene>
    <name evidence="3" type="ORF">PCASD_04861</name>
</gene>
<accession>A0A2N5V241</accession>
<keyword evidence="2" id="KW-0472">Membrane</keyword>
<evidence type="ECO:0000256" key="1">
    <source>
        <dbReference type="SAM" id="MobiDB-lite"/>
    </source>
</evidence>
<evidence type="ECO:0000313" key="3">
    <source>
        <dbReference type="EMBL" id="PLW44053.1"/>
    </source>
</evidence>
<sequence>MHRSTGFFVLGLLMERVWLSIVGFVVFFANLSWQPSSSSSSPSGSPASSHRRNKNQQEDGYANQFKKL</sequence>
<name>A0A2N5V241_9BASI</name>
<evidence type="ECO:0000313" key="4">
    <source>
        <dbReference type="Proteomes" id="UP000235392"/>
    </source>
</evidence>
<dbReference type="AlphaFoldDB" id="A0A2N5V241"/>
<proteinExistence type="predicted"/>
<organism evidence="3 4">
    <name type="scientific">Puccinia coronata f. sp. avenae</name>
    <dbReference type="NCBI Taxonomy" id="200324"/>
    <lineage>
        <taxon>Eukaryota</taxon>
        <taxon>Fungi</taxon>
        <taxon>Dikarya</taxon>
        <taxon>Basidiomycota</taxon>
        <taxon>Pucciniomycotina</taxon>
        <taxon>Pucciniomycetes</taxon>
        <taxon>Pucciniales</taxon>
        <taxon>Pucciniaceae</taxon>
        <taxon>Puccinia</taxon>
    </lineage>
</organism>